<dbReference type="AlphaFoldDB" id="A0A1X6NIC1"/>
<dbReference type="Proteomes" id="UP000218209">
    <property type="component" value="Unassembled WGS sequence"/>
</dbReference>
<sequence length="166" mass="17484">RWGRSASATKRRAETSGERAKPRASRFHRAPRPRPRRASPPRPRPNHAGGDPPLRAPPSATPPQYPPGRGARHAGAGHPPPLGPEQRGGGPVRAHQRAVAAGRRGARDAHSGGGRALGVSAAGRDRTARGRRPAVVRSAPRWSTPPPPAVAPSPPPPRHGPHRRAP</sequence>
<feature type="region of interest" description="Disordered" evidence="1">
    <location>
        <begin position="1"/>
        <end position="166"/>
    </location>
</feature>
<feature type="compositionally biased region" description="Pro residues" evidence="1">
    <location>
        <begin position="143"/>
        <end position="158"/>
    </location>
</feature>
<feature type="compositionally biased region" description="Basic residues" evidence="1">
    <location>
        <begin position="22"/>
        <end position="39"/>
    </location>
</feature>
<keyword evidence="3" id="KW-1185">Reference proteome</keyword>
<gene>
    <name evidence="2" type="ORF">BU14_2932s0001</name>
</gene>
<feature type="compositionally biased region" description="Pro residues" evidence="1">
    <location>
        <begin position="54"/>
        <end position="66"/>
    </location>
</feature>
<organism evidence="2 3">
    <name type="scientific">Porphyra umbilicalis</name>
    <name type="common">Purple laver</name>
    <name type="synonym">Red alga</name>
    <dbReference type="NCBI Taxonomy" id="2786"/>
    <lineage>
        <taxon>Eukaryota</taxon>
        <taxon>Rhodophyta</taxon>
        <taxon>Bangiophyceae</taxon>
        <taxon>Bangiales</taxon>
        <taxon>Bangiaceae</taxon>
        <taxon>Porphyra</taxon>
    </lineage>
</organism>
<name>A0A1X6NIC1_PORUM</name>
<feature type="compositionally biased region" description="Basic and acidic residues" evidence="1">
    <location>
        <begin position="11"/>
        <end position="21"/>
    </location>
</feature>
<feature type="compositionally biased region" description="Low complexity" evidence="1">
    <location>
        <begin position="67"/>
        <end position="77"/>
    </location>
</feature>
<evidence type="ECO:0000313" key="2">
    <source>
        <dbReference type="EMBL" id="OSX68364.1"/>
    </source>
</evidence>
<evidence type="ECO:0000256" key="1">
    <source>
        <dbReference type="SAM" id="MobiDB-lite"/>
    </source>
</evidence>
<feature type="non-terminal residue" evidence="2">
    <location>
        <position position="1"/>
    </location>
</feature>
<protein>
    <submittedName>
        <fullName evidence="2">Uncharacterized protein</fullName>
    </submittedName>
</protein>
<accession>A0A1X6NIC1</accession>
<reference evidence="2 3" key="1">
    <citation type="submission" date="2017-03" db="EMBL/GenBank/DDBJ databases">
        <title>WGS assembly of Porphyra umbilicalis.</title>
        <authorList>
            <person name="Brawley S.H."/>
            <person name="Blouin N.A."/>
            <person name="Ficko-Blean E."/>
            <person name="Wheeler G.L."/>
            <person name="Lohr M."/>
            <person name="Goodson H.V."/>
            <person name="Jenkins J.W."/>
            <person name="Blaby-Haas C.E."/>
            <person name="Helliwell K.E."/>
            <person name="Chan C."/>
            <person name="Marriage T."/>
            <person name="Bhattacharya D."/>
            <person name="Klein A.S."/>
            <person name="Badis Y."/>
            <person name="Brodie J."/>
            <person name="Cao Y."/>
            <person name="Collen J."/>
            <person name="Dittami S.M."/>
            <person name="Gachon C.M."/>
            <person name="Green B.R."/>
            <person name="Karpowicz S."/>
            <person name="Kim J.W."/>
            <person name="Kudahl U."/>
            <person name="Lin S."/>
            <person name="Michel G."/>
            <person name="Mittag M."/>
            <person name="Olson B.J."/>
            <person name="Pangilinan J."/>
            <person name="Peng Y."/>
            <person name="Qiu H."/>
            <person name="Shu S."/>
            <person name="Singer J.T."/>
            <person name="Smith A.G."/>
            <person name="Sprecher B.N."/>
            <person name="Wagner V."/>
            <person name="Wang W."/>
            <person name="Wang Z.-Y."/>
            <person name="Yan J."/>
            <person name="Yarish C."/>
            <person name="Zoeuner-Riek S."/>
            <person name="Zhuang Y."/>
            <person name="Zou Y."/>
            <person name="Lindquist E.A."/>
            <person name="Grimwood J."/>
            <person name="Barry K."/>
            <person name="Rokhsar D.S."/>
            <person name="Schmutz J."/>
            <person name="Stiller J.W."/>
            <person name="Grossman A.R."/>
            <person name="Prochnik S.E."/>
        </authorList>
    </citation>
    <scope>NUCLEOTIDE SEQUENCE [LARGE SCALE GENOMIC DNA]</scope>
    <source>
        <strain evidence="2">4086291</strain>
    </source>
</reference>
<dbReference type="EMBL" id="KV920660">
    <property type="protein sequence ID" value="OSX68364.1"/>
    <property type="molecule type" value="Genomic_DNA"/>
</dbReference>
<evidence type="ECO:0000313" key="3">
    <source>
        <dbReference type="Proteomes" id="UP000218209"/>
    </source>
</evidence>
<proteinExistence type="predicted"/>